<proteinExistence type="predicted"/>
<dbReference type="GO" id="GO:0016480">
    <property type="term" value="P:negative regulation of transcription by RNA polymerase III"/>
    <property type="evidence" value="ECO:0007669"/>
    <property type="project" value="InterPro"/>
</dbReference>
<feature type="compositionally biased region" description="Acidic residues" evidence="1">
    <location>
        <begin position="224"/>
        <end position="235"/>
    </location>
</feature>
<dbReference type="InterPro" id="IPR038564">
    <property type="entry name" value="Maf1_sf"/>
</dbReference>
<reference evidence="2" key="1">
    <citation type="submission" date="2021-01" db="EMBL/GenBank/DDBJ databases">
        <authorList>
            <person name="Corre E."/>
            <person name="Pelletier E."/>
            <person name="Niang G."/>
            <person name="Scheremetjew M."/>
            <person name="Finn R."/>
            <person name="Kale V."/>
            <person name="Holt S."/>
            <person name="Cochrane G."/>
            <person name="Meng A."/>
            <person name="Brown T."/>
            <person name="Cohen L."/>
        </authorList>
    </citation>
    <scope>NUCLEOTIDE SEQUENCE</scope>
    <source>
        <strain evidence="2">CCAP 955/1</strain>
    </source>
</reference>
<dbReference type="PANTHER" id="PTHR22504:SF0">
    <property type="entry name" value="REPRESSOR OF RNA POLYMERASE III TRANSCRIPTION MAF1 HOMOLOG"/>
    <property type="match status" value="1"/>
</dbReference>
<sequence length="235" mass="26380">MKYLENLALENLTKTITKRELGGGLIIQGRCETYSTKKAGDEKKQSKILESKFADNSSANGSPHAKSDVTLKTKKVLGDLIQTMNCSMVDYDFSELTPDSFAQVSVTEAVQAINSHLAEITVSSPCFLNDMWRDISDAMVNINQCEVYKLVDSSFVDEDESGIVWSFNYFFCSKELKRVLYFTCMATSKYRKVDLMGMGDESDEEVEDGENEPMDTGDERENADSDEEAGDYSWN</sequence>
<dbReference type="EMBL" id="HBIC01062528">
    <property type="protein sequence ID" value="CAE0303267.1"/>
    <property type="molecule type" value="Transcribed_RNA"/>
</dbReference>
<feature type="compositionally biased region" description="Acidic residues" evidence="1">
    <location>
        <begin position="200"/>
        <end position="216"/>
    </location>
</feature>
<dbReference type="PANTHER" id="PTHR22504">
    <property type="entry name" value="REPRESSOR OF RNA POLYMERASE III TRANSCRIPTION MAF1"/>
    <property type="match status" value="1"/>
</dbReference>
<dbReference type="Pfam" id="PF09174">
    <property type="entry name" value="Maf1"/>
    <property type="match status" value="1"/>
</dbReference>
<name>A0A7S3MGH0_9STRA</name>
<dbReference type="GO" id="GO:0000994">
    <property type="term" value="F:RNA polymerase III core binding"/>
    <property type="evidence" value="ECO:0007669"/>
    <property type="project" value="TreeGrafter"/>
</dbReference>
<dbReference type="GO" id="GO:0005634">
    <property type="term" value="C:nucleus"/>
    <property type="evidence" value="ECO:0007669"/>
    <property type="project" value="TreeGrafter"/>
</dbReference>
<evidence type="ECO:0000256" key="1">
    <source>
        <dbReference type="SAM" id="MobiDB-lite"/>
    </source>
</evidence>
<evidence type="ECO:0000313" key="2">
    <source>
        <dbReference type="EMBL" id="CAE0303267.1"/>
    </source>
</evidence>
<dbReference type="InterPro" id="IPR015257">
    <property type="entry name" value="Maf1"/>
</dbReference>
<dbReference type="AlphaFoldDB" id="A0A7S3MGH0"/>
<dbReference type="Gene3D" id="3.40.1000.50">
    <property type="entry name" value="Repressor of RNA polymerase III transcription Maf1"/>
    <property type="match status" value="1"/>
</dbReference>
<protein>
    <recommendedName>
        <fullName evidence="3">Repressor of RNA polymerase III transcription</fullName>
    </recommendedName>
</protein>
<feature type="region of interest" description="Disordered" evidence="1">
    <location>
        <begin position="198"/>
        <end position="235"/>
    </location>
</feature>
<evidence type="ECO:0008006" key="3">
    <source>
        <dbReference type="Google" id="ProtNLM"/>
    </source>
</evidence>
<organism evidence="2">
    <name type="scientific">Spumella elongata</name>
    <dbReference type="NCBI Taxonomy" id="89044"/>
    <lineage>
        <taxon>Eukaryota</taxon>
        <taxon>Sar</taxon>
        <taxon>Stramenopiles</taxon>
        <taxon>Ochrophyta</taxon>
        <taxon>Chrysophyceae</taxon>
        <taxon>Chromulinales</taxon>
        <taxon>Chromulinaceae</taxon>
        <taxon>Spumella</taxon>
    </lineage>
</organism>
<accession>A0A7S3MGH0</accession>
<gene>
    <name evidence="2" type="ORF">SELO1098_LOCUS32125</name>
</gene>